<reference evidence="4" key="1">
    <citation type="submission" date="2012-06" db="EMBL/GenBank/DDBJ databases">
        <title>The complete genome of Belliella baltica DSM 15883.</title>
        <authorList>
            <person name="Lucas S."/>
            <person name="Copeland A."/>
            <person name="Lapidus A."/>
            <person name="Goodwin L."/>
            <person name="Pitluck S."/>
            <person name="Peters L."/>
            <person name="Mikhailova N."/>
            <person name="Davenport K."/>
            <person name="Kyrpides N."/>
            <person name="Mavromatis K."/>
            <person name="Pagani I."/>
            <person name="Ivanova N."/>
            <person name="Ovchinnikova G."/>
            <person name="Zeytun A."/>
            <person name="Detter J.C."/>
            <person name="Han C."/>
            <person name="Land M."/>
            <person name="Hauser L."/>
            <person name="Markowitz V."/>
            <person name="Cheng J.-F."/>
            <person name="Hugenholtz P."/>
            <person name="Woyke T."/>
            <person name="Wu D."/>
            <person name="Tindall B."/>
            <person name="Pomrenke H."/>
            <person name="Brambilla E."/>
            <person name="Klenk H.-P."/>
            <person name="Eisen J.A."/>
        </authorList>
    </citation>
    <scope>NUCLEOTIDE SEQUENCE [LARGE SCALE GENOMIC DNA]</scope>
    <source>
        <strain evidence="4">DSM 15883 / CIP 108006 / LMG 21964 / BA134</strain>
    </source>
</reference>
<dbReference type="EMBL" id="CP003281">
    <property type="protein sequence ID" value="AFL83334.1"/>
    <property type="molecule type" value="Genomic_DNA"/>
</dbReference>
<keyword evidence="4" id="KW-1185">Reference proteome</keyword>
<dbReference type="eggNOG" id="COG0760">
    <property type="taxonomic scope" value="Bacteria"/>
</dbReference>
<dbReference type="HOGENOM" id="CLU_019451_0_0_10"/>
<proteinExistence type="predicted"/>
<dbReference type="SUPFAM" id="SSF54534">
    <property type="entry name" value="FKBP-like"/>
    <property type="match status" value="2"/>
</dbReference>
<evidence type="ECO:0000313" key="3">
    <source>
        <dbReference type="EMBL" id="AFL83334.1"/>
    </source>
</evidence>
<dbReference type="PANTHER" id="PTHR47245:SF2">
    <property type="entry name" value="PEPTIDYL-PROLYL CIS-TRANS ISOMERASE HP_0175-RELATED"/>
    <property type="match status" value="1"/>
</dbReference>
<dbReference type="Gene3D" id="3.10.50.40">
    <property type="match status" value="2"/>
</dbReference>
<accession>I3Z266</accession>
<keyword evidence="1 3" id="KW-0413">Isomerase</keyword>
<dbReference type="PATRIC" id="fig|866536.3.peg.701"/>
<dbReference type="InterPro" id="IPR050245">
    <property type="entry name" value="PrsA_foldase"/>
</dbReference>
<protein>
    <submittedName>
        <fullName evidence="3">Parvulin-like peptidyl-prolyl isomerase</fullName>
    </submittedName>
</protein>
<keyword evidence="1" id="KW-0697">Rotamase</keyword>
<organism evidence="3 4">
    <name type="scientific">Belliella baltica (strain DSM 15883 / CIP 108006 / LMG 21964 / BA134)</name>
    <dbReference type="NCBI Taxonomy" id="866536"/>
    <lineage>
        <taxon>Bacteria</taxon>
        <taxon>Pseudomonadati</taxon>
        <taxon>Bacteroidota</taxon>
        <taxon>Cytophagia</taxon>
        <taxon>Cytophagales</taxon>
        <taxon>Cyclobacteriaceae</taxon>
        <taxon>Belliella</taxon>
    </lineage>
</organism>
<evidence type="ECO:0000256" key="1">
    <source>
        <dbReference type="PROSITE-ProRule" id="PRU00278"/>
    </source>
</evidence>
<feature type="domain" description="PpiC" evidence="2">
    <location>
        <begin position="143"/>
        <end position="245"/>
    </location>
</feature>
<gene>
    <name evidence="3" type="ordered locus">Belba_0679</name>
</gene>
<name>I3Z266_BELBD</name>
<evidence type="ECO:0000313" key="4">
    <source>
        <dbReference type="Proteomes" id="UP000006050"/>
    </source>
</evidence>
<dbReference type="InterPro" id="IPR046357">
    <property type="entry name" value="PPIase_dom_sf"/>
</dbReference>
<dbReference type="AlphaFoldDB" id="I3Z266"/>
<dbReference type="KEGG" id="bbd:Belba_0679"/>
<dbReference type="PROSITE" id="PS50198">
    <property type="entry name" value="PPIC_PPIASE_2"/>
    <property type="match status" value="2"/>
</dbReference>
<sequence length="678" mass="78624">MQYHFQHVINMKIKYFSITLLILVYSCSPKTTVTQEENQASSPVSLLTIGNEEVFADEFLHILSKNRGFQNKESKISESEFEETFDLFVNFKLKVKEAENEGLAEVDEFQKEFSMFKEDLIRPFLIKNSLQEGELMKAYNRMQEVVKASHILLQFPSNANEADSIAVFRMAEKLKSRSEEGADFNELALEYSDDPSALENKGSLGYFTALQMVHQFEDAAYTLQTGQISDPILTGYGYHIIKLEDRKPNPGEIRVSHILVRTPANDPVSEERALRKVQDIYTELQKSESVWEDVCKMYSEDMGTKNTGGLLPWISIGSVIPEFERTAFNLVEIGEISPPVKTPYGYHIIRLEEKKPLASFEEMEEVIKSKTLRDSRSTLIQSQVIAIQKSRYSFEENDSLLDTLSGTFKVNSKNDAFELIQNKPWIDEMIVKIRGEERSVRDLMDFMNNSDQIVRIGNSDYFTSWYNKFVEVSLNEAEEQDLEANNKEYQLILKEYRDGILLFSLMNQKVWQKALEDSIGQIEFYEKNKEKYQWQERVEALIIKMGKENKTANVRKFLADKKYQSNLETRLDNTFLNDDPLAFTVENNIFEMDSHPILSRAIPNKAFQEVSLEGKTYFILLGRIIPAGQKKFEETRGKVIQDYQEFLDKSLISSLKNNYIIRVNEDEKRRIYDIVTNK</sequence>
<dbReference type="InterPro" id="IPR000297">
    <property type="entry name" value="PPIase_PpiC"/>
</dbReference>
<evidence type="ECO:0000259" key="2">
    <source>
        <dbReference type="PROSITE" id="PS50198"/>
    </source>
</evidence>
<feature type="domain" description="PpiC" evidence="2">
    <location>
        <begin position="250"/>
        <end position="353"/>
    </location>
</feature>
<dbReference type="PANTHER" id="PTHR47245">
    <property type="entry name" value="PEPTIDYLPROLYL ISOMERASE"/>
    <property type="match status" value="1"/>
</dbReference>
<dbReference type="Proteomes" id="UP000006050">
    <property type="component" value="Chromosome"/>
</dbReference>
<dbReference type="STRING" id="866536.Belba_0679"/>
<dbReference type="Pfam" id="PF00639">
    <property type="entry name" value="Rotamase"/>
    <property type="match status" value="2"/>
</dbReference>
<dbReference type="GO" id="GO:0003755">
    <property type="term" value="F:peptidyl-prolyl cis-trans isomerase activity"/>
    <property type="evidence" value="ECO:0007669"/>
    <property type="project" value="UniProtKB-KW"/>
</dbReference>